<keyword evidence="2" id="KW-0645">Protease</keyword>
<accession>A0A2R3Z1X1</accession>
<keyword evidence="3" id="KW-0378">Hydrolase</keyword>
<feature type="domain" description="Peptidase M16 C-terminal" evidence="7">
    <location>
        <begin position="696"/>
        <end position="867"/>
    </location>
</feature>
<dbReference type="GO" id="GO:0008237">
    <property type="term" value="F:metallopeptidase activity"/>
    <property type="evidence" value="ECO:0007669"/>
    <property type="project" value="UniProtKB-KW"/>
</dbReference>
<keyword evidence="4" id="KW-0862">Zinc</keyword>
<dbReference type="PANTHER" id="PTHR43690:SF17">
    <property type="entry name" value="PROTEIN YHJJ"/>
    <property type="match status" value="1"/>
</dbReference>
<dbReference type="InterPro" id="IPR050626">
    <property type="entry name" value="Peptidase_M16"/>
</dbReference>
<evidence type="ECO:0000259" key="6">
    <source>
        <dbReference type="Pfam" id="PF00675"/>
    </source>
</evidence>
<reference evidence="9" key="1">
    <citation type="submission" date="2018-03" db="EMBL/GenBank/DDBJ databases">
        <title>Gramella fulva sp. nov., isolated from a dry surface of tidal flat.</title>
        <authorList>
            <person name="Hwang S.H."/>
            <person name="Hwang W.M."/>
            <person name="Kang K."/>
            <person name="Ahn T.-Y."/>
        </authorList>
    </citation>
    <scope>NUCLEOTIDE SEQUENCE [LARGE SCALE GENOMIC DNA]</scope>
    <source>
        <strain evidence="9">SH35</strain>
    </source>
</reference>
<dbReference type="GO" id="GO:0006508">
    <property type="term" value="P:proteolysis"/>
    <property type="evidence" value="ECO:0007669"/>
    <property type="project" value="UniProtKB-KW"/>
</dbReference>
<dbReference type="Proteomes" id="UP000241507">
    <property type="component" value="Chromosome"/>
</dbReference>
<keyword evidence="5" id="KW-0482">Metalloprotease</keyword>
<evidence type="ECO:0000259" key="7">
    <source>
        <dbReference type="Pfam" id="PF05193"/>
    </source>
</evidence>
<evidence type="ECO:0000313" key="8">
    <source>
        <dbReference type="EMBL" id="AVR44239.1"/>
    </source>
</evidence>
<dbReference type="InterPro" id="IPR011765">
    <property type="entry name" value="Pept_M16_N"/>
</dbReference>
<dbReference type="InterPro" id="IPR011249">
    <property type="entry name" value="Metalloenz_LuxS/M16"/>
</dbReference>
<comment type="similarity">
    <text evidence="1">Belongs to the peptidase M16 family.</text>
</comment>
<evidence type="ECO:0000256" key="1">
    <source>
        <dbReference type="ARBA" id="ARBA00007261"/>
    </source>
</evidence>
<dbReference type="Pfam" id="PF05193">
    <property type="entry name" value="Peptidase_M16_C"/>
    <property type="match status" value="2"/>
</dbReference>
<evidence type="ECO:0000313" key="9">
    <source>
        <dbReference type="Proteomes" id="UP000241507"/>
    </source>
</evidence>
<organism evidence="8 9">
    <name type="scientific">Christiangramia fulva</name>
    <dbReference type="NCBI Taxonomy" id="2126553"/>
    <lineage>
        <taxon>Bacteria</taxon>
        <taxon>Pseudomonadati</taxon>
        <taxon>Bacteroidota</taxon>
        <taxon>Flavobacteriia</taxon>
        <taxon>Flavobacteriales</taxon>
        <taxon>Flavobacteriaceae</taxon>
        <taxon>Christiangramia</taxon>
    </lineage>
</organism>
<dbReference type="Pfam" id="PF00675">
    <property type="entry name" value="Peptidase_M16"/>
    <property type="match status" value="1"/>
</dbReference>
<keyword evidence="9" id="KW-1185">Reference proteome</keyword>
<sequence length="948" mass="111354">MNPLQRHYVYLLSLLCLISFGSRGQSKNEKQECFSFASDSIFRHGTLKNGFTYYLLKNDDPKQEIQMELVVKAGRTHENEDQLEYAHLIEHLSAGKTRNFPDVHKFIKEVGGYSNAVTSARFTNYYARIPAGTKKAIDRSLLLLKDWAQGNEWSPKDIEKQSAAIMGEGRTFDFYQKWIGEKMKEKVLEGTGYKFYPNSKRFKNLEEFKLNAFNQYYKTWYRPDLEAAIIVGNIELDSTQKKIEQLFSNLRTPEKRVNADYYLVKNKIRLDGKNHFYTVIDSTDRKSMVKIIHSWRNFDKPESIEDYRMMLLQSLYTMMINSRGIQLMQQFTPPFSGFAAKYGVNLLPDRQLAAFSMEISLGAEDSKSQKTQFQEGVIAWKQMNMEFTDEELAMAKKRVLSIYKNDELRDNASKATRLKEYFVYNKCFPNTEEEVSVVLSVLQKIQLSDLADFAKTKGNIAKNTNFIFFKSGKEEVPNHETIQQWIDEVDTMSINPWERKMSIKTLKNQTKVFQSEVADLPNIEENMIGVSSFHLPNGVKILLKPTKPRQTFFKNKVYISAFRSNQVPLENRKEYLTAIVAPEVLEYLGVGGYNKFQIDRFKREKEIKLRFEMDYKSQQIYAESSVHDLPDLLDLFYLYLKKPGKDQKGFELWKVKKKEQLKGKDIRGSKEFLMEKFKHVWYPQLPELEIEDLDDLKLDQILSNLDKWYSGIDNFTFIVTGDFDKEKVSALLANTLSTFPTDENHSISIKDPFKFPLQKIEKNLEYKNINQVFTSLYFPIKVSHNLKTQLELRILSYALHKKIYDRLRDGCYSPYARGAWMDYKNNIYAFQIHFDSNLGNEKRMRTAALEEFRKLRDQGVDEQWFKTTVSNELLFYEGRFESFGYFNFWPEYLQNKEENKENSIPEVLEYGTLLEYFINLEDINEAAKKYLKDDCFQQFTGYPEGYCN</sequence>
<dbReference type="RefSeq" id="WP_107011017.1">
    <property type="nucleotide sequence ID" value="NZ_CP028136.1"/>
</dbReference>
<feature type="domain" description="Peptidase M16 N-terminal" evidence="6">
    <location>
        <begin position="55"/>
        <end position="173"/>
    </location>
</feature>
<dbReference type="InterPro" id="IPR007863">
    <property type="entry name" value="Peptidase_M16_C"/>
</dbReference>
<proteinExistence type="inferred from homology"/>
<evidence type="ECO:0000256" key="3">
    <source>
        <dbReference type="ARBA" id="ARBA00022801"/>
    </source>
</evidence>
<evidence type="ECO:0008006" key="10">
    <source>
        <dbReference type="Google" id="ProtNLM"/>
    </source>
</evidence>
<protein>
    <recommendedName>
        <fullName evidence="10">Peptidase M16</fullName>
    </recommendedName>
</protein>
<dbReference type="GO" id="GO:0046872">
    <property type="term" value="F:metal ion binding"/>
    <property type="evidence" value="ECO:0007669"/>
    <property type="project" value="InterPro"/>
</dbReference>
<feature type="domain" description="Peptidase M16 C-terminal" evidence="7">
    <location>
        <begin position="210"/>
        <end position="264"/>
    </location>
</feature>
<evidence type="ECO:0000256" key="5">
    <source>
        <dbReference type="ARBA" id="ARBA00023049"/>
    </source>
</evidence>
<name>A0A2R3Z1X1_9FLAO</name>
<evidence type="ECO:0000256" key="4">
    <source>
        <dbReference type="ARBA" id="ARBA00022833"/>
    </source>
</evidence>
<dbReference type="KEGG" id="grs:C7S20_02600"/>
<dbReference type="EMBL" id="CP028136">
    <property type="protein sequence ID" value="AVR44239.1"/>
    <property type="molecule type" value="Genomic_DNA"/>
</dbReference>
<dbReference type="PANTHER" id="PTHR43690">
    <property type="entry name" value="NARDILYSIN"/>
    <property type="match status" value="1"/>
</dbReference>
<dbReference type="OrthoDB" id="9811314at2"/>
<dbReference type="SUPFAM" id="SSF63411">
    <property type="entry name" value="LuxS/MPP-like metallohydrolase"/>
    <property type="match status" value="3"/>
</dbReference>
<dbReference type="AlphaFoldDB" id="A0A2R3Z1X1"/>
<dbReference type="Gene3D" id="3.30.830.10">
    <property type="entry name" value="Metalloenzyme, LuxS/M16 peptidase-like"/>
    <property type="match status" value="3"/>
</dbReference>
<gene>
    <name evidence="8" type="ORF">C7S20_02600</name>
</gene>
<evidence type="ECO:0000256" key="2">
    <source>
        <dbReference type="ARBA" id="ARBA00022670"/>
    </source>
</evidence>